<sequence>MMSKKYRVKLLNERVVGPFVAEQIGELYSKGHLQGDEKCQVFPVGDWQTLLDFPDIKEIIVKLAKGEEVKRSDSSKTQTFARINKPKMDKVPAVVDPNFQEFSYKKQDASKVDYKALESQYQADEKDLKDIEEELGHEPTEVKDEEDGIEKTVILNRSQLQPVDVDKTVIVSGNPFAKAVKQDNFEEDKPNVEEEETEDEVVEEIEEEEQLNTDEATEFINLKEVMPDIKQISRDAEKEFEIKELDASELQEVVKTKAETKAEVLKEKETSKSKNKMKPVVAIAFFAILLVLLFPDDEKKKLDPIRVKINFPVQAEFLDSLKSEESLNEGLNLYKKGTYLSKIKASSKFSKSLHFKFKKNKSLGYLIMTYAEIFENSKSRRRSIKTIFKLIQIARSKLLTDSNVAVGSALFYFKIGKIHSANRILENFIRVNKPTVSIFTLYLRTLIEVGNYVEAKKVFKILIGVKKKNIKTYLSLITYYEENEERDRAQDLLLESRNKFPKSIPLLLKLAQYQFESENYKQFQKVLKSLNKLNSGRSPVYYSKFLEYTGILSAIKGKNEKAAQLFKLALKIHESDELRSKLSVLELGGTSNVEKIIIESKILDQMKKAKDAMNERRWEQAFISAIKASDMDRSYIPAQLLLGRIQVKRGYYKDAIKTFLRMKKEYPINKKINVQLVEAYIKAFKLNEAEIELRTISQSKLSKSYIFYSLQGKYYLRRKYFDNAIKKFKRSIKLNPINDADYFRLAGIYLQFRKFKAAKNMLTRSIALDPVNIEYQSMYANILYELEGAETAIGYLRNLLEENKDDPRILGDIAIYYYKNGQTLEFEEYKKRLERLGSTDPSFYEFLIYSAELDDREDDVIKYGRELVKINPGDLDVQIKLGSNLYDKGLYKESLQMFNEILNRLESFPRANYFLTKIYLKMGKLKEAMIAANKEVKLNPSLEFGYYALGEAYKAQKNFKDAEFNFKRSISKNGRYVEALMSMGWIKWKQGYLDQGREYYLKALKENQNNGEIHRALGYIYKDIGQSSLAIESFRVYLDLSPSAKDRRQIKALMKRLR</sequence>
<dbReference type="EMBL" id="MAAO01000016">
    <property type="protein sequence ID" value="OUR92982.1"/>
    <property type="molecule type" value="Genomic_DNA"/>
</dbReference>
<feature type="repeat" description="TPR" evidence="1">
    <location>
        <begin position="739"/>
        <end position="772"/>
    </location>
</feature>
<evidence type="ECO:0000313" key="3">
    <source>
        <dbReference type="Proteomes" id="UP000196531"/>
    </source>
</evidence>
<dbReference type="Pfam" id="PF13181">
    <property type="entry name" value="TPR_8"/>
    <property type="match status" value="1"/>
</dbReference>
<dbReference type="PANTHER" id="PTHR12558">
    <property type="entry name" value="CELL DIVISION CYCLE 16,23,27"/>
    <property type="match status" value="1"/>
</dbReference>
<feature type="repeat" description="TPR" evidence="1">
    <location>
        <begin position="705"/>
        <end position="738"/>
    </location>
</feature>
<reference evidence="3" key="1">
    <citation type="journal article" date="2017" name="Proc. Natl. Acad. Sci. U.S.A.">
        <title>Simulation of Deepwater Horizon oil plume reveals substrate specialization within a complex community of hydrocarbon-degraders.</title>
        <authorList>
            <person name="Hu P."/>
            <person name="Dubinsky E.A."/>
            <person name="Probst A.J."/>
            <person name="Wang J."/>
            <person name="Sieber C.M.K."/>
            <person name="Tom L.M."/>
            <person name="Gardinali P."/>
            <person name="Banfield J.F."/>
            <person name="Atlas R.M."/>
            <person name="Andersen G.L."/>
        </authorList>
    </citation>
    <scope>NUCLEOTIDE SEQUENCE [LARGE SCALE GENOMIC DNA]</scope>
</reference>
<dbReference type="PANTHER" id="PTHR12558:SF13">
    <property type="entry name" value="CELL DIVISION CYCLE PROTEIN 27 HOMOLOG"/>
    <property type="match status" value="1"/>
</dbReference>
<gene>
    <name evidence="2" type="ORF">A9Q84_20965</name>
</gene>
<protein>
    <submittedName>
        <fullName evidence="2">Uncharacterized protein</fullName>
    </submittedName>
</protein>
<dbReference type="InterPro" id="IPR011990">
    <property type="entry name" value="TPR-like_helical_dom_sf"/>
</dbReference>
<evidence type="ECO:0000313" key="2">
    <source>
        <dbReference type="EMBL" id="OUR92982.1"/>
    </source>
</evidence>
<dbReference type="PROSITE" id="PS50005">
    <property type="entry name" value="TPR"/>
    <property type="match status" value="3"/>
</dbReference>
<dbReference type="Gene3D" id="1.25.40.10">
    <property type="entry name" value="Tetratricopeptide repeat domain"/>
    <property type="match status" value="3"/>
</dbReference>
<accession>A0A1Y5F5E9</accession>
<dbReference type="SUPFAM" id="SSF48452">
    <property type="entry name" value="TPR-like"/>
    <property type="match status" value="3"/>
</dbReference>
<dbReference type="InterPro" id="IPR019734">
    <property type="entry name" value="TPR_rpt"/>
</dbReference>
<dbReference type="Proteomes" id="UP000196531">
    <property type="component" value="Unassembled WGS sequence"/>
</dbReference>
<name>A0A1Y5F5E9_9BACT</name>
<keyword evidence="1" id="KW-0802">TPR repeat</keyword>
<dbReference type="AlphaFoldDB" id="A0A1Y5F5E9"/>
<proteinExistence type="predicted"/>
<dbReference type="SMART" id="SM00028">
    <property type="entry name" value="TPR"/>
    <property type="match status" value="10"/>
</dbReference>
<comment type="caution">
    <text evidence="2">The sequence shown here is derived from an EMBL/GenBank/DDBJ whole genome shotgun (WGS) entry which is preliminary data.</text>
</comment>
<evidence type="ECO:0000256" key="1">
    <source>
        <dbReference type="PROSITE-ProRule" id="PRU00339"/>
    </source>
</evidence>
<feature type="repeat" description="TPR" evidence="1">
    <location>
        <begin position="1011"/>
        <end position="1044"/>
    </location>
</feature>
<organism evidence="2 3">
    <name type="scientific">Halobacteriovorax marinus</name>
    <dbReference type="NCBI Taxonomy" id="97084"/>
    <lineage>
        <taxon>Bacteria</taxon>
        <taxon>Pseudomonadati</taxon>
        <taxon>Bdellovibrionota</taxon>
        <taxon>Bacteriovoracia</taxon>
        <taxon>Bacteriovoracales</taxon>
        <taxon>Halobacteriovoraceae</taxon>
        <taxon>Halobacteriovorax</taxon>
    </lineage>
</organism>
<dbReference type="Pfam" id="PF13432">
    <property type="entry name" value="TPR_16"/>
    <property type="match status" value="1"/>
</dbReference>